<dbReference type="InterPro" id="IPR019405">
    <property type="entry name" value="Lactonase_7-beta_prop"/>
</dbReference>
<dbReference type="RefSeq" id="WP_255925376.1">
    <property type="nucleotide sequence ID" value="NZ_JANFNH010000002.1"/>
</dbReference>
<comment type="caution">
    <text evidence="2">The sequence shown here is derived from an EMBL/GenBank/DDBJ whole genome shotgun (WGS) entry which is preliminary data.</text>
</comment>
<dbReference type="InterPro" id="IPR001680">
    <property type="entry name" value="WD40_rpt"/>
</dbReference>
<dbReference type="Proteomes" id="UP001206206">
    <property type="component" value="Unassembled WGS sequence"/>
</dbReference>
<evidence type="ECO:0000256" key="1">
    <source>
        <dbReference type="SAM" id="MobiDB-lite"/>
    </source>
</evidence>
<sequence>MASPSALSGTRQYATSRVTEDATTHSADFPHGTSGTNFPGIQDSVPKTGPTSGVHAYVAGIVCYSIAAIDTSTHKLVASIPCGPNPYGIARTPGGGKLYVTESGGSAVSVLDTRKGRFTTSVTVGLYPHGVAAAPDGRSVYVANTGPDTGPGGSRTISVIDTNSDKVAATWRAGLAPHAIAVSPDGRHLYVTCADGLAVVDTGHGTTRTHLTGQARANGVAVHPDGKRVYVANTWQGTVSVIDTRSHRVTARVRVGRTPWQIAVSPDGTRVYVTGAGDDTVTVLDAARHTVVGTVRVHHVPTGLTATHSAVWVSTNASSTVDVIDARTLEVVASTELGISTEPSGVVIA</sequence>
<dbReference type="InterPro" id="IPR015943">
    <property type="entry name" value="WD40/YVTN_repeat-like_dom_sf"/>
</dbReference>
<keyword evidence="3" id="KW-1185">Reference proteome</keyword>
<dbReference type="Pfam" id="PF10282">
    <property type="entry name" value="Lactonase"/>
    <property type="match status" value="1"/>
</dbReference>
<dbReference type="InterPro" id="IPR011045">
    <property type="entry name" value="N2O_reductase_N"/>
</dbReference>
<gene>
    <name evidence="2" type="ORF">NON19_04895</name>
</gene>
<dbReference type="NCBIfam" id="TIGR02276">
    <property type="entry name" value="beta_rpt_yvtn"/>
    <property type="match status" value="3"/>
</dbReference>
<dbReference type="SMART" id="SM00320">
    <property type="entry name" value="WD40"/>
    <property type="match status" value="3"/>
</dbReference>
<reference evidence="2 3" key="1">
    <citation type="submission" date="2022-06" db="EMBL/GenBank/DDBJ databases">
        <title>Draft genome sequence of type strain Streptomyces rubrisoli DSM 42083.</title>
        <authorList>
            <person name="Duangmal K."/>
            <person name="Klaysubun C."/>
        </authorList>
    </citation>
    <scope>NUCLEOTIDE SEQUENCE [LARGE SCALE GENOMIC DNA]</scope>
    <source>
        <strain evidence="2 3">DSM 42083</strain>
    </source>
</reference>
<feature type="region of interest" description="Disordered" evidence="1">
    <location>
        <begin position="1"/>
        <end position="49"/>
    </location>
</feature>
<dbReference type="SUPFAM" id="SSF50974">
    <property type="entry name" value="Nitrous oxide reductase, N-terminal domain"/>
    <property type="match status" value="1"/>
</dbReference>
<organism evidence="2 3">
    <name type="scientific">Streptantibioticus rubrisoli</name>
    <dbReference type="NCBI Taxonomy" id="1387313"/>
    <lineage>
        <taxon>Bacteria</taxon>
        <taxon>Bacillati</taxon>
        <taxon>Actinomycetota</taxon>
        <taxon>Actinomycetes</taxon>
        <taxon>Kitasatosporales</taxon>
        <taxon>Streptomycetaceae</taxon>
        <taxon>Streptantibioticus</taxon>
    </lineage>
</organism>
<protein>
    <submittedName>
        <fullName evidence="2">YncE family protein</fullName>
    </submittedName>
</protein>
<dbReference type="Gene3D" id="2.130.10.10">
    <property type="entry name" value="YVTN repeat-like/Quinoprotein amine dehydrogenase"/>
    <property type="match status" value="2"/>
</dbReference>
<evidence type="ECO:0000313" key="2">
    <source>
        <dbReference type="EMBL" id="MCQ4041382.1"/>
    </source>
</evidence>
<dbReference type="InterPro" id="IPR011964">
    <property type="entry name" value="YVTN_b-propeller_repeat"/>
</dbReference>
<feature type="compositionally biased region" description="Polar residues" evidence="1">
    <location>
        <begin position="1"/>
        <end position="17"/>
    </location>
</feature>
<dbReference type="InterPro" id="IPR051200">
    <property type="entry name" value="Host-pathogen_enzymatic-act"/>
</dbReference>
<evidence type="ECO:0000313" key="3">
    <source>
        <dbReference type="Proteomes" id="UP001206206"/>
    </source>
</evidence>
<dbReference type="PANTHER" id="PTHR47197:SF3">
    <property type="entry name" value="DIHYDRO-HEME D1 DEHYDROGENASE"/>
    <property type="match status" value="1"/>
</dbReference>
<accession>A0ABT1P7M5</accession>
<proteinExistence type="predicted"/>
<name>A0ABT1P7M5_9ACTN</name>
<dbReference type="PANTHER" id="PTHR47197">
    <property type="entry name" value="PROTEIN NIRF"/>
    <property type="match status" value="1"/>
</dbReference>
<dbReference type="EMBL" id="JANFNH010000002">
    <property type="protein sequence ID" value="MCQ4041382.1"/>
    <property type="molecule type" value="Genomic_DNA"/>
</dbReference>